<evidence type="ECO:0000313" key="2">
    <source>
        <dbReference type="Proteomes" id="UP000199501"/>
    </source>
</evidence>
<protein>
    <submittedName>
        <fullName evidence="1">Uncharacterized protein</fullName>
    </submittedName>
</protein>
<evidence type="ECO:0000313" key="1">
    <source>
        <dbReference type="EMBL" id="SDD94795.1"/>
    </source>
</evidence>
<sequence length="134" mass="14476">MSALVLIPSHVVVPVGGGLSVRTIRVVVTINDVAYQVDRPLLMVGRNVALSPDVSVQGAVVGFHMDRWCVIAFGDTAGAGVQLPRYLGDQVVAARMARDFEGDPRIGWDSPEVEIEAWCVRWIETHRGGEVTAP</sequence>
<name>A0A1G6YYS5_9PSEU</name>
<proteinExistence type="predicted"/>
<gene>
    <name evidence="1" type="ORF">SAMN05216174_12414</name>
</gene>
<organism evidence="1 2">
    <name type="scientific">Actinokineospora iranica</name>
    <dbReference type="NCBI Taxonomy" id="1271860"/>
    <lineage>
        <taxon>Bacteria</taxon>
        <taxon>Bacillati</taxon>
        <taxon>Actinomycetota</taxon>
        <taxon>Actinomycetes</taxon>
        <taxon>Pseudonocardiales</taxon>
        <taxon>Pseudonocardiaceae</taxon>
        <taxon>Actinokineospora</taxon>
    </lineage>
</organism>
<dbReference type="EMBL" id="FMZZ01000024">
    <property type="protein sequence ID" value="SDD94795.1"/>
    <property type="molecule type" value="Genomic_DNA"/>
</dbReference>
<accession>A0A1G6YYS5</accession>
<dbReference type="STRING" id="1271860.SAMN05216174_12414"/>
<dbReference type="OrthoDB" id="3699392at2"/>
<dbReference type="RefSeq" id="WP_091457458.1">
    <property type="nucleotide sequence ID" value="NZ_FMZZ01000024.1"/>
</dbReference>
<dbReference type="AlphaFoldDB" id="A0A1G6YYS5"/>
<keyword evidence="2" id="KW-1185">Reference proteome</keyword>
<dbReference type="Proteomes" id="UP000199501">
    <property type="component" value="Unassembled WGS sequence"/>
</dbReference>
<reference evidence="2" key="1">
    <citation type="submission" date="2016-10" db="EMBL/GenBank/DDBJ databases">
        <authorList>
            <person name="Varghese N."/>
            <person name="Submissions S."/>
        </authorList>
    </citation>
    <scope>NUCLEOTIDE SEQUENCE [LARGE SCALE GENOMIC DNA]</scope>
    <source>
        <strain evidence="2">IBRC-M 10403</strain>
    </source>
</reference>